<keyword evidence="3" id="KW-0812">Transmembrane</keyword>
<dbReference type="GO" id="GO:0008154">
    <property type="term" value="P:actin polymerization or depolymerization"/>
    <property type="evidence" value="ECO:0007669"/>
    <property type="project" value="TreeGrafter"/>
</dbReference>
<evidence type="ECO:0000313" key="5">
    <source>
        <dbReference type="Proteomes" id="UP000095283"/>
    </source>
</evidence>
<name>A0A1I7X9C4_HETBA</name>
<feature type="domain" description="Gelsolin-like" evidence="4">
    <location>
        <begin position="226"/>
        <end position="303"/>
    </location>
</feature>
<keyword evidence="1" id="KW-0677">Repeat</keyword>
<dbReference type="Pfam" id="PF00626">
    <property type="entry name" value="Gelsolin"/>
    <property type="match status" value="2"/>
</dbReference>
<reference evidence="6" key="1">
    <citation type="submission" date="2016-11" db="UniProtKB">
        <authorList>
            <consortium name="WormBaseParasite"/>
        </authorList>
    </citation>
    <scope>IDENTIFICATION</scope>
</reference>
<dbReference type="AlphaFoldDB" id="A0A1I7X9C4"/>
<proteinExistence type="predicted"/>
<dbReference type="Gene3D" id="3.80.10.10">
    <property type="entry name" value="Ribonuclease Inhibitor"/>
    <property type="match status" value="1"/>
</dbReference>
<dbReference type="SUPFAM" id="SSF55753">
    <property type="entry name" value="Actin depolymerizing proteins"/>
    <property type="match status" value="2"/>
</dbReference>
<dbReference type="CDD" id="cd11280">
    <property type="entry name" value="gelsolin_like"/>
    <property type="match status" value="1"/>
</dbReference>
<dbReference type="PANTHER" id="PTHR11977:SF51">
    <property type="entry name" value="PROTEIN FLIGHTLESS-1 HOMOLOG"/>
    <property type="match status" value="1"/>
</dbReference>
<dbReference type="GO" id="GO:0005634">
    <property type="term" value="C:nucleus"/>
    <property type="evidence" value="ECO:0007669"/>
    <property type="project" value="TreeGrafter"/>
</dbReference>
<dbReference type="GO" id="GO:0051015">
    <property type="term" value="F:actin filament binding"/>
    <property type="evidence" value="ECO:0007669"/>
    <property type="project" value="InterPro"/>
</dbReference>
<dbReference type="GO" id="GO:0005737">
    <property type="term" value="C:cytoplasm"/>
    <property type="evidence" value="ECO:0007669"/>
    <property type="project" value="TreeGrafter"/>
</dbReference>
<dbReference type="FunFam" id="3.40.20.10:FF:000031">
    <property type="entry name" value="protein flightless-1 homolog isoform X1"/>
    <property type="match status" value="1"/>
</dbReference>
<evidence type="ECO:0000256" key="1">
    <source>
        <dbReference type="ARBA" id="ARBA00022737"/>
    </source>
</evidence>
<feature type="region of interest" description="Disordered" evidence="2">
    <location>
        <begin position="135"/>
        <end position="175"/>
    </location>
</feature>
<dbReference type="PANTHER" id="PTHR11977">
    <property type="entry name" value="VILLIN"/>
    <property type="match status" value="1"/>
</dbReference>
<keyword evidence="3" id="KW-0472">Membrane</keyword>
<evidence type="ECO:0000259" key="4">
    <source>
        <dbReference type="Pfam" id="PF00626"/>
    </source>
</evidence>
<evidence type="ECO:0000256" key="3">
    <source>
        <dbReference type="SAM" id="Phobius"/>
    </source>
</evidence>
<organism evidence="5 6">
    <name type="scientific">Heterorhabditis bacteriophora</name>
    <name type="common">Entomopathogenic nematode worm</name>
    <dbReference type="NCBI Taxonomy" id="37862"/>
    <lineage>
        <taxon>Eukaryota</taxon>
        <taxon>Metazoa</taxon>
        <taxon>Ecdysozoa</taxon>
        <taxon>Nematoda</taxon>
        <taxon>Chromadorea</taxon>
        <taxon>Rhabditida</taxon>
        <taxon>Rhabditina</taxon>
        <taxon>Rhabditomorpha</taxon>
        <taxon>Strongyloidea</taxon>
        <taxon>Heterorhabditidae</taxon>
        <taxon>Heterorhabditis</taxon>
    </lineage>
</organism>
<dbReference type="GO" id="GO:0005546">
    <property type="term" value="F:phosphatidylinositol-4,5-bisphosphate binding"/>
    <property type="evidence" value="ECO:0007669"/>
    <property type="project" value="TreeGrafter"/>
</dbReference>
<dbReference type="Proteomes" id="UP000095283">
    <property type="component" value="Unplaced"/>
</dbReference>
<feature type="compositionally biased region" description="Low complexity" evidence="2">
    <location>
        <begin position="137"/>
        <end position="148"/>
    </location>
</feature>
<evidence type="ECO:0000256" key="2">
    <source>
        <dbReference type="SAM" id="MobiDB-lite"/>
    </source>
</evidence>
<dbReference type="GO" id="GO:0051014">
    <property type="term" value="P:actin filament severing"/>
    <property type="evidence" value="ECO:0007669"/>
    <property type="project" value="TreeGrafter"/>
</dbReference>
<feature type="compositionally biased region" description="Basic and acidic residues" evidence="2">
    <location>
        <begin position="150"/>
        <end position="160"/>
    </location>
</feature>
<dbReference type="Gene3D" id="3.40.20.10">
    <property type="entry name" value="Severin"/>
    <property type="match status" value="2"/>
</dbReference>
<dbReference type="GO" id="GO:0051016">
    <property type="term" value="P:barbed-end actin filament capping"/>
    <property type="evidence" value="ECO:0007669"/>
    <property type="project" value="TreeGrafter"/>
</dbReference>
<dbReference type="InterPro" id="IPR007122">
    <property type="entry name" value="Villin/Gelsolin"/>
</dbReference>
<sequence length="534" mass="61408">MATGVLSFVRGVDLSRNDFSGDRFPHDVEQMTQMTWLKLNRAKLERVIFMLRLVMLLCLMSYLVVLIWNTCKCLVIFSLVFMESFRIYRGSGLSSSDTISMISLRVLHMRSTNRTLDNIPPSLDDLKNLRSRRLAGQSSCSSVSSVQSGTKEKDPVARRKDFIRRRKQQADQEDASKVIQGMSKIAGVGAALKEREEEQQRIAARSAINWKGMWVWEIENFYPSLMDDAFHGQFYDADCYLILKSTKEISGNLRHDIFYWLGDKASLDKGMCAAVHAVGLRNHLNASCRTIREEMNDESEEFLELFGEEIVYIEGARTNTGFFSTEKPPHITRLYRASVNGTTVEMEPVPVTVESLDPRFCFLLDAGETIWIWSGCKARITIANKARLFAERINKRDRKGKAEIETCKETKTPLEFWLALTGLPEKPEESIVEHVPENFVPERKRLYQGEETMMFRSKFAGWDDIVPVDFTRTSESVGRVLVKRDNMMKTDLSALFLDRQPAMSPEESEELLNDCNEDLEFIESFVLVRYLYRE</sequence>
<dbReference type="PRINTS" id="PR00597">
    <property type="entry name" value="GELSOLIN"/>
</dbReference>
<feature type="transmembrane region" description="Helical" evidence="3">
    <location>
        <begin position="47"/>
        <end position="68"/>
    </location>
</feature>
<dbReference type="WBParaSite" id="Hba_14029">
    <property type="protein sequence ID" value="Hba_14029"/>
    <property type="gene ID" value="Hba_14029"/>
</dbReference>
<dbReference type="InterPro" id="IPR007123">
    <property type="entry name" value="Gelsolin-like_dom"/>
</dbReference>
<dbReference type="GO" id="GO:0030239">
    <property type="term" value="P:myofibril assembly"/>
    <property type="evidence" value="ECO:0007669"/>
    <property type="project" value="TreeGrafter"/>
</dbReference>
<dbReference type="SMART" id="SM00262">
    <property type="entry name" value="GEL"/>
    <property type="match status" value="2"/>
</dbReference>
<dbReference type="InterPro" id="IPR032675">
    <property type="entry name" value="LRR_dom_sf"/>
</dbReference>
<dbReference type="GO" id="GO:0015629">
    <property type="term" value="C:actin cytoskeleton"/>
    <property type="evidence" value="ECO:0007669"/>
    <property type="project" value="TreeGrafter"/>
</dbReference>
<keyword evidence="5" id="KW-1185">Reference proteome</keyword>
<protein>
    <submittedName>
        <fullName evidence="6">Gelsolin-like domain-containing protein</fullName>
    </submittedName>
</protein>
<feature type="domain" description="Gelsolin-like" evidence="4">
    <location>
        <begin position="343"/>
        <end position="417"/>
    </location>
</feature>
<accession>A0A1I7X9C4</accession>
<dbReference type="InterPro" id="IPR029006">
    <property type="entry name" value="ADF-H/Gelsolin-like_dom_sf"/>
</dbReference>
<evidence type="ECO:0000313" key="6">
    <source>
        <dbReference type="WBParaSite" id="Hba_14029"/>
    </source>
</evidence>
<dbReference type="CDD" id="cd11290">
    <property type="entry name" value="gelsolin_S1_like"/>
    <property type="match status" value="1"/>
</dbReference>
<keyword evidence="3" id="KW-1133">Transmembrane helix</keyword>